<dbReference type="Gene3D" id="3.30.710.10">
    <property type="entry name" value="Potassium Channel Kv1.1, Chain A"/>
    <property type="match status" value="1"/>
</dbReference>
<dbReference type="HOGENOM" id="CLU_043561_1_0_1"/>
<evidence type="ECO:0000313" key="1">
    <source>
        <dbReference type="EMBL" id="EKM49895.1"/>
    </source>
</evidence>
<dbReference type="KEGG" id="pco:PHACADRAFT_131778"/>
<dbReference type="GeneID" id="18908199"/>
<evidence type="ECO:0008006" key="3">
    <source>
        <dbReference type="Google" id="ProtNLM"/>
    </source>
</evidence>
<dbReference type="OrthoDB" id="6359816at2759"/>
<sequence>MVLPVVSTEFPIASLQEALAASISTGSFIDTAYYLFSRRTAEGRVGHPLAVYASSRVLKAAADHFDAQLSGGFSTDDEIPVATADYGYESDSDLDEGEIVEHDFEEVASGSKGKGKAFQIDEANFDLTALSLREEAVRRGVKNSLFIPDVAAVTWHALVFFIYTGKIYFAPLRSNGLQAHRLACGEHNSAHPDFPSLCSPKSMYRLADMVGLPILKAFAEQEIHRQLSLECVTSELFSHFSATYPDILTAQLQFVYDSGRMAQIMQKIQRHVASVVSGQMPHAETVLSALLSTLSELLLSNPGHPAPPVVNFGSITDLSRVRNIACK</sequence>
<proteinExistence type="predicted"/>
<dbReference type="InParanoid" id="K5VSZ5"/>
<dbReference type="AlphaFoldDB" id="K5VSZ5"/>
<reference evidence="1 2" key="1">
    <citation type="journal article" date="2012" name="BMC Genomics">
        <title>Comparative genomics of the white-rot fungi, Phanerochaete carnosa and P. chrysosporium, to elucidate the genetic basis of the distinct wood types they colonize.</title>
        <authorList>
            <person name="Suzuki H."/>
            <person name="MacDonald J."/>
            <person name="Syed K."/>
            <person name="Salamov A."/>
            <person name="Hori C."/>
            <person name="Aerts A."/>
            <person name="Henrissat B."/>
            <person name="Wiebenga A."/>
            <person name="vanKuyk P.A."/>
            <person name="Barry K."/>
            <person name="Lindquist E."/>
            <person name="LaButti K."/>
            <person name="Lapidus A."/>
            <person name="Lucas S."/>
            <person name="Coutinho P."/>
            <person name="Gong Y."/>
            <person name="Samejima M."/>
            <person name="Mahadevan R."/>
            <person name="Abou-Zaid M."/>
            <person name="de Vries R.P."/>
            <person name="Igarashi K."/>
            <person name="Yadav J.S."/>
            <person name="Grigoriev I.V."/>
            <person name="Master E.R."/>
        </authorList>
    </citation>
    <scope>NUCLEOTIDE SEQUENCE [LARGE SCALE GENOMIC DNA]</scope>
    <source>
        <strain evidence="1 2">HHB-10118-sp</strain>
    </source>
</reference>
<gene>
    <name evidence="1" type="ORF">PHACADRAFT_131778</name>
</gene>
<protein>
    <recommendedName>
        <fullName evidence="3">BTB domain-containing protein</fullName>
    </recommendedName>
</protein>
<organism evidence="1 2">
    <name type="scientific">Phanerochaete carnosa (strain HHB-10118-sp)</name>
    <name type="common">White-rot fungus</name>
    <name type="synonym">Peniophora carnosa</name>
    <dbReference type="NCBI Taxonomy" id="650164"/>
    <lineage>
        <taxon>Eukaryota</taxon>
        <taxon>Fungi</taxon>
        <taxon>Dikarya</taxon>
        <taxon>Basidiomycota</taxon>
        <taxon>Agaricomycotina</taxon>
        <taxon>Agaricomycetes</taxon>
        <taxon>Polyporales</taxon>
        <taxon>Phanerochaetaceae</taxon>
        <taxon>Phanerochaete</taxon>
    </lineage>
</organism>
<dbReference type="RefSeq" id="XP_007401944.1">
    <property type="nucleotide sequence ID" value="XM_007401882.1"/>
</dbReference>
<name>K5VSZ5_PHACS</name>
<keyword evidence="2" id="KW-1185">Reference proteome</keyword>
<dbReference type="EMBL" id="JH930480">
    <property type="protein sequence ID" value="EKM49895.1"/>
    <property type="molecule type" value="Genomic_DNA"/>
</dbReference>
<dbReference type="Proteomes" id="UP000008370">
    <property type="component" value="Unassembled WGS sequence"/>
</dbReference>
<dbReference type="InterPro" id="IPR011333">
    <property type="entry name" value="SKP1/BTB/POZ_sf"/>
</dbReference>
<accession>K5VSZ5</accession>
<evidence type="ECO:0000313" key="2">
    <source>
        <dbReference type="Proteomes" id="UP000008370"/>
    </source>
</evidence>